<keyword evidence="3" id="KW-0805">Transcription regulation</keyword>
<dbReference type="InterPro" id="IPR025944">
    <property type="entry name" value="Sigma_54_int_dom_CS"/>
</dbReference>
<dbReference type="Pfam" id="PF25601">
    <property type="entry name" value="AAA_lid_14"/>
    <property type="match status" value="1"/>
</dbReference>
<evidence type="ECO:0000259" key="5">
    <source>
        <dbReference type="PROSITE" id="PS50045"/>
    </source>
</evidence>
<dbReference type="RefSeq" id="WP_068832309.1">
    <property type="nucleotide sequence ID" value="NZ_JBHSMX010000024.1"/>
</dbReference>
<dbReference type="PANTHER" id="PTHR32071:SF81">
    <property type="entry name" value="PROPIONATE CATABOLISM OPERON REGULATORY PROTEIN"/>
    <property type="match status" value="1"/>
</dbReference>
<dbReference type="Gene3D" id="1.10.10.60">
    <property type="entry name" value="Homeodomain-like"/>
    <property type="match status" value="1"/>
</dbReference>
<evidence type="ECO:0000313" key="8">
    <source>
        <dbReference type="Proteomes" id="UP001596084"/>
    </source>
</evidence>
<dbReference type="InterPro" id="IPR035965">
    <property type="entry name" value="PAS-like_dom_sf"/>
</dbReference>
<dbReference type="Pfam" id="PF06506">
    <property type="entry name" value="PrpR_N"/>
    <property type="match status" value="1"/>
</dbReference>
<dbReference type="InterPro" id="IPR025662">
    <property type="entry name" value="Sigma_54_int_dom_ATP-bd_1"/>
</dbReference>
<dbReference type="InterPro" id="IPR003593">
    <property type="entry name" value="AAA+_ATPase"/>
</dbReference>
<gene>
    <name evidence="7" type="primary">prpR</name>
    <name evidence="7" type="ORF">ACFPP7_16500</name>
</gene>
<dbReference type="PROSITE" id="PS00675">
    <property type="entry name" value="SIGMA54_INTERACT_1"/>
    <property type="match status" value="1"/>
</dbReference>
<name>A0ABW0QE60_9BURK</name>
<dbReference type="InterPro" id="IPR002078">
    <property type="entry name" value="Sigma_54_int"/>
</dbReference>
<dbReference type="PROSITE" id="PS50045">
    <property type="entry name" value="SIGMA54_INTERACT_4"/>
    <property type="match status" value="1"/>
</dbReference>
<dbReference type="SUPFAM" id="SSF159800">
    <property type="entry name" value="PrpR receptor domain-like"/>
    <property type="match status" value="1"/>
</dbReference>
<keyword evidence="2" id="KW-0067">ATP-binding</keyword>
<evidence type="ECO:0000256" key="1">
    <source>
        <dbReference type="ARBA" id="ARBA00022741"/>
    </source>
</evidence>
<dbReference type="Gene3D" id="1.10.8.60">
    <property type="match status" value="1"/>
</dbReference>
<dbReference type="SUPFAM" id="SSF55785">
    <property type="entry name" value="PYP-like sensor domain (PAS domain)"/>
    <property type="match status" value="1"/>
</dbReference>
<dbReference type="SMART" id="SM00382">
    <property type="entry name" value="AAA"/>
    <property type="match status" value="1"/>
</dbReference>
<dbReference type="InterPro" id="IPR012704">
    <property type="entry name" value="Sig_transdc_resp-reg_PrpR"/>
</dbReference>
<feature type="domain" description="PAS" evidence="6">
    <location>
        <begin position="207"/>
        <end position="243"/>
    </location>
</feature>
<dbReference type="PROSITE" id="PS00688">
    <property type="entry name" value="SIGMA54_INTERACT_3"/>
    <property type="match status" value="1"/>
</dbReference>
<dbReference type="Gene3D" id="3.30.450.20">
    <property type="entry name" value="PAS domain"/>
    <property type="match status" value="1"/>
</dbReference>
<dbReference type="PANTHER" id="PTHR32071">
    <property type="entry name" value="TRANSCRIPTIONAL REGULATORY PROTEIN"/>
    <property type="match status" value="1"/>
</dbReference>
<accession>A0ABW0QE60</accession>
<dbReference type="PROSITE" id="PS50112">
    <property type="entry name" value="PAS"/>
    <property type="match status" value="1"/>
</dbReference>
<sequence>MSPEDTASRHAAIAHHPVIWAVSAYRLTDIFRGIAPEFSAQADIHIINKGFADAVDEIQARLRHERCDVIVAAGSNGAYLREHLALPLVLVKVGGFDILAALTRARQVSDRIAIVTHKTTAPELGKFIRLFDLPIKERSYETADQARHCIRALAAQGIAVVVGPGLVANLADELGLHGVFLYSLDSAREAFSDAVEIARIKHVEASRHAQLDAVLQHLSDGVVAIDMTQKVLSVNPAMLRLAGSPETPMAQWLGKPLREVLPAVRAGSVLTRGWPDLGSVEQVGQRTLVINRVPVFEQGVQTGAVLTVIDSGDVEQVTSRLRLHQQVKNRHARYHLHQVAAVSTRMKQLIALCETYARRSDATVLISGESGTGKELIAQGIHNASRRAAEPFLAINCGAFTESLLESELFGYEDGAFTGARRGGKAGLFESAHLGTIFLDEIGEMPLVLQTRLLRVLQEKEVMRVGGRESIPVDVRVIAATHRDLLGMVEAQQFRQDLFYRLNILQVVIPPLRQRPEDLALLAVTLFDAAFKRAGLQDQARDIVKSVLPLFMSHSWPGNVRELENAAERLAIGCIALHGIPGPDDLQRLLPELHGPRVAGSGARPPAAAGELKAVTRQTEKAHLQSVLSECTGNQAEAAKRLGISRATLWRKLRA</sequence>
<dbReference type="InterPro" id="IPR058031">
    <property type="entry name" value="AAA_lid_NorR"/>
</dbReference>
<dbReference type="CDD" id="cd00009">
    <property type="entry name" value="AAA"/>
    <property type="match status" value="1"/>
</dbReference>
<dbReference type="InterPro" id="IPR027417">
    <property type="entry name" value="P-loop_NTPase"/>
</dbReference>
<dbReference type="Pfam" id="PF00158">
    <property type="entry name" value="Sigma54_activat"/>
    <property type="match status" value="1"/>
</dbReference>
<dbReference type="InterPro" id="IPR009057">
    <property type="entry name" value="Homeodomain-like_sf"/>
</dbReference>
<keyword evidence="1" id="KW-0547">Nucleotide-binding</keyword>
<keyword evidence="8" id="KW-1185">Reference proteome</keyword>
<dbReference type="Gene3D" id="3.40.50.300">
    <property type="entry name" value="P-loop containing nucleotide triphosphate hydrolases"/>
    <property type="match status" value="1"/>
</dbReference>
<evidence type="ECO:0000313" key="7">
    <source>
        <dbReference type="EMBL" id="MFC5522499.1"/>
    </source>
</evidence>
<evidence type="ECO:0000256" key="3">
    <source>
        <dbReference type="ARBA" id="ARBA00023015"/>
    </source>
</evidence>
<evidence type="ECO:0000259" key="6">
    <source>
        <dbReference type="PROSITE" id="PS50112"/>
    </source>
</evidence>
<dbReference type="PRINTS" id="PR01590">
    <property type="entry name" value="HTHFIS"/>
</dbReference>
<dbReference type="SUPFAM" id="SSF52540">
    <property type="entry name" value="P-loop containing nucleoside triphosphate hydrolases"/>
    <property type="match status" value="1"/>
</dbReference>
<dbReference type="Gene3D" id="3.40.50.2300">
    <property type="match status" value="1"/>
</dbReference>
<evidence type="ECO:0000256" key="2">
    <source>
        <dbReference type="ARBA" id="ARBA00022840"/>
    </source>
</evidence>
<dbReference type="InterPro" id="IPR010524">
    <property type="entry name" value="Sig_transdc_resp-reg_PrpR_N"/>
</dbReference>
<dbReference type="CDD" id="cd00130">
    <property type="entry name" value="PAS"/>
    <property type="match status" value="1"/>
</dbReference>
<keyword evidence="4" id="KW-0804">Transcription</keyword>
<dbReference type="SUPFAM" id="SSF46689">
    <property type="entry name" value="Homeodomain-like"/>
    <property type="match status" value="1"/>
</dbReference>
<protein>
    <submittedName>
        <fullName evidence="7">Propionate catabolism operon regulatory protein PrpR</fullName>
    </submittedName>
</protein>
<organism evidence="7 8">
    <name type="scientific">Polaromonas jejuensis</name>
    <dbReference type="NCBI Taxonomy" id="457502"/>
    <lineage>
        <taxon>Bacteria</taxon>
        <taxon>Pseudomonadati</taxon>
        <taxon>Pseudomonadota</taxon>
        <taxon>Betaproteobacteria</taxon>
        <taxon>Burkholderiales</taxon>
        <taxon>Comamonadaceae</taxon>
        <taxon>Polaromonas</taxon>
    </lineage>
</organism>
<reference evidence="8" key="1">
    <citation type="journal article" date="2019" name="Int. J. Syst. Evol. Microbiol.">
        <title>The Global Catalogue of Microorganisms (GCM) 10K type strain sequencing project: providing services to taxonomists for standard genome sequencing and annotation.</title>
        <authorList>
            <consortium name="The Broad Institute Genomics Platform"/>
            <consortium name="The Broad Institute Genome Sequencing Center for Infectious Disease"/>
            <person name="Wu L."/>
            <person name="Ma J."/>
        </authorList>
    </citation>
    <scope>NUCLEOTIDE SEQUENCE [LARGE SCALE GENOMIC DNA]</scope>
    <source>
        <strain evidence="8">CGMCC 4.7277</strain>
    </source>
</reference>
<dbReference type="NCBIfam" id="TIGR02329">
    <property type="entry name" value="propionate_PrpR"/>
    <property type="match status" value="1"/>
</dbReference>
<feature type="domain" description="Sigma-54 factor interaction" evidence="5">
    <location>
        <begin position="339"/>
        <end position="572"/>
    </location>
</feature>
<dbReference type="EMBL" id="JBHSMX010000024">
    <property type="protein sequence ID" value="MFC5522499.1"/>
    <property type="molecule type" value="Genomic_DNA"/>
</dbReference>
<dbReference type="Pfam" id="PF13188">
    <property type="entry name" value="PAS_8"/>
    <property type="match status" value="1"/>
</dbReference>
<dbReference type="InterPro" id="IPR000014">
    <property type="entry name" value="PAS"/>
</dbReference>
<comment type="caution">
    <text evidence="7">The sequence shown here is derived from an EMBL/GenBank/DDBJ whole genome shotgun (WGS) entry which is preliminary data.</text>
</comment>
<dbReference type="Proteomes" id="UP001596084">
    <property type="component" value="Unassembled WGS sequence"/>
</dbReference>
<dbReference type="InterPro" id="IPR002197">
    <property type="entry name" value="HTH_Fis"/>
</dbReference>
<evidence type="ECO:0000256" key="4">
    <source>
        <dbReference type="ARBA" id="ARBA00023163"/>
    </source>
</evidence>
<proteinExistence type="predicted"/>
<dbReference type="Pfam" id="PF02954">
    <property type="entry name" value="HTH_8"/>
    <property type="match status" value="1"/>
</dbReference>